<dbReference type="GO" id="GO:0016192">
    <property type="term" value="P:vesicle-mediated transport"/>
    <property type="evidence" value="ECO:0007669"/>
    <property type="project" value="TreeGrafter"/>
</dbReference>
<dbReference type="SMART" id="SM01077">
    <property type="entry name" value="Cg6151-P"/>
    <property type="match status" value="1"/>
</dbReference>
<evidence type="ECO:0000313" key="8">
    <source>
        <dbReference type="Proteomes" id="UP000319731"/>
    </source>
</evidence>
<keyword evidence="4 6" id="KW-1133">Transmembrane helix</keyword>
<feature type="transmembrane region" description="Helical" evidence="6">
    <location>
        <begin position="72"/>
        <end position="92"/>
    </location>
</feature>
<feature type="transmembrane region" description="Helical" evidence="6">
    <location>
        <begin position="49"/>
        <end position="66"/>
    </location>
</feature>
<dbReference type="InterPro" id="IPR019365">
    <property type="entry name" value="TVP18/Ca-channel_flower"/>
</dbReference>
<keyword evidence="5 6" id="KW-0472">Membrane</keyword>
<evidence type="ECO:0000256" key="6">
    <source>
        <dbReference type="SAM" id="Phobius"/>
    </source>
</evidence>
<dbReference type="GO" id="GO:0012505">
    <property type="term" value="C:endomembrane system"/>
    <property type="evidence" value="ECO:0007669"/>
    <property type="project" value="UniProtKB-SubCell"/>
</dbReference>
<reference evidence="7 8" key="1">
    <citation type="journal article" date="2019" name="Sci. Rep.">
        <title>Comparative genomics of chytrid fungi reveal insights into the obligate biotrophic and pathogenic lifestyle of Synchytrium endobioticum.</title>
        <authorList>
            <person name="van de Vossenberg B.T.L.H."/>
            <person name="Warris S."/>
            <person name="Nguyen H.D.T."/>
            <person name="van Gent-Pelzer M.P.E."/>
            <person name="Joly D.L."/>
            <person name="van de Geest H.C."/>
            <person name="Bonants P.J.M."/>
            <person name="Smith D.S."/>
            <person name="Levesque C.A."/>
            <person name="van der Lee T.A.J."/>
        </authorList>
    </citation>
    <scope>NUCLEOTIDE SEQUENCE [LARGE SCALE GENOMIC DNA]</scope>
    <source>
        <strain evidence="7 8">JEL517</strain>
    </source>
</reference>
<gene>
    <name evidence="7" type="ORF">SmJEL517_g01764</name>
</gene>
<organism evidence="7 8">
    <name type="scientific">Synchytrium microbalum</name>
    <dbReference type="NCBI Taxonomy" id="1806994"/>
    <lineage>
        <taxon>Eukaryota</taxon>
        <taxon>Fungi</taxon>
        <taxon>Fungi incertae sedis</taxon>
        <taxon>Chytridiomycota</taxon>
        <taxon>Chytridiomycota incertae sedis</taxon>
        <taxon>Chytridiomycetes</taxon>
        <taxon>Synchytriales</taxon>
        <taxon>Synchytriaceae</taxon>
        <taxon>Synchytrium</taxon>
    </lineage>
</organism>
<sequence>MNLLGNPIFSIIGWIIAFVLVFLEIPLLARCCPSNPTFDNFIKFFERNVTRVFLYAAFAVLEWLSLLIRADTLILCAITLSATFFFYLVAMFKRGEWKSPFLSLFYAFRSHPLFIRNTNQEQPHWWHGHARRISQGDFLEKFYCLLCLQTLFIPWGASPLKIIQHLLIGANTFYHIFAIPF</sequence>
<dbReference type="RefSeq" id="XP_031026320.1">
    <property type="nucleotide sequence ID" value="XM_031167692.1"/>
</dbReference>
<comment type="caution">
    <text evidence="7">The sequence shown here is derived from an EMBL/GenBank/DDBJ whole genome shotgun (WGS) entry which is preliminary data.</text>
</comment>
<dbReference type="STRING" id="1806994.A0A507CEC9"/>
<evidence type="ECO:0000256" key="2">
    <source>
        <dbReference type="ARBA" id="ARBA00005738"/>
    </source>
</evidence>
<dbReference type="Pfam" id="PF10233">
    <property type="entry name" value="Cg6151-P"/>
    <property type="match status" value="1"/>
</dbReference>
<dbReference type="EMBL" id="QEAO01000006">
    <property type="protein sequence ID" value="TPX35935.1"/>
    <property type="molecule type" value="Genomic_DNA"/>
</dbReference>
<feature type="transmembrane region" description="Helical" evidence="6">
    <location>
        <begin position="6"/>
        <end position="28"/>
    </location>
</feature>
<comment type="subcellular location">
    <subcellularLocation>
        <location evidence="1">Endomembrane system</location>
        <topology evidence="1">Multi-pass membrane protein</topology>
    </subcellularLocation>
</comment>
<evidence type="ECO:0000313" key="7">
    <source>
        <dbReference type="EMBL" id="TPX35935.1"/>
    </source>
</evidence>
<keyword evidence="3 6" id="KW-0812">Transmembrane</keyword>
<evidence type="ECO:0000256" key="1">
    <source>
        <dbReference type="ARBA" id="ARBA00004127"/>
    </source>
</evidence>
<protein>
    <submittedName>
        <fullName evidence="7">Uncharacterized protein</fullName>
    </submittedName>
</protein>
<dbReference type="AlphaFoldDB" id="A0A507CEC9"/>
<name>A0A507CEC9_9FUNG</name>
<dbReference type="GO" id="GO:0016020">
    <property type="term" value="C:membrane"/>
    <property type="evidence" value="ECO:0007669"/>
    <property type="project" value="InterPro"/>
</dbReference>
<evidence type="ECO:0000256" key="3">
    <source>
        <dbReference type="ARBA" id="ARBA00022692"/>
    </source>
</evidence>
<dbReference type="OrthoDB" id="5591789at2759"/>
<keyword evidence="8" id="KW-1185">Reference proteome</keyword>
<proteinExistence type="inferred from homology"/>
<dbReference type="PANTHER" id="PTHR13314">
    <property type="entry name" value="CALCIUM CHANNEL FLOWER HOMOLOG"/>
    <property type="match status" value="1"/>
</dbReference>
<dbReference type="GeneID" id="42002989"/>
<comment type="similarity">
    <text evidence="2">Belongs to the TVP18 family.</text>
</comment>
<dbReference type="Proteomes" id="UP000319731">
    <property type="component" value="Unassembled WGS sequence"/>
</dbReference>
<evidence type="ECO:0000256" key="5">
    <source>
        <dbReference type="ARBA" id="ARBA00023136"/>
    </source>
</evidence>
<evidence type="ECO:0000256" key="4">
    <source>
        <dbReference type="ARBA" id="ARBA00022989"/>
    </source>
</evidence>
<accession>A0A507CEC9</accession>
<dbReference type="PANTHER" id="PTHR13314:SF2">
    <property type="entry name" value="CALCIUM CHANNEL FLOWER HOMOLOG"/>
    <property type="match status" value="1"/>
</dbReference>